<dbReference type="GeneID" id="54558681"/>
<dbReference type="AlphaFoldDB" id="A0A6A6CST7"/>
<accession>A0A6A6CST7</accession>
<dbReference type="EMBL" id="ML993588">
    <property type="protein sequence ID" value="KAF2169248.1"/>
    <property type="molecule type" value="Genomic_DNA"/>
</dbReference>
<evidence type="ECO:0000313" key="3">
    <source>
        <dbReference type="Proteomes" id="UP000799537"/>
    </source>
</evidence>
<evidence type="ECO:0008006" key="4">
    <source>
        <dbReference type="Google" id="ProtNLM"/>
    </source>
</evidence>
<gene>
    <name evidence="2" type="ORF">M409DRAFT_20472</name>
</gene>
<feature type="region of interest" description="Disordered" evidence="1">
    <location>
        <begin position="21"/>
        <end position="52"/>
    </location>
</feature>
<dbReference type="PANTHER" id="PTHR42085:SF1">
    <property type="entry name" value="F-BOX DOMAIN-CONTAINING PROTEIN"/>
    <property type="match status" value="1"/>
</dbReference>
<evidence type="ECO:0000313" key="2">
    <source>
        <dbReference type="EMBL" id="KAF2169248.1"/>
    </source>
</evidence>
<protein>
    <recommendedName>
        <fullName evidence="4">F-box domain-containing protein</fullName>
    </recommendedName>
</protein>
<reference evidence="2" key="1">
    <citation type="journal article" date="2020" name="Stud. Mycol.">
        <title>101 Dothideomycetes genomes: a test case for predicting lifestyles and emergence of pathogens.</title>
        <authorList>
            <person name="Haridas S."/>
            <person name="Albert R."/>
            <person name="Binder M."/>
            <person name="Bloem J."/>
            <person name="Labutti K."/>
            <person name="Salamov A."/>
            <person name="Andreopoulos B."/>
            <person name="Baker S."/>
            <person name="Barry K."/>
            <person name="Bills G."/>
            <person name="Bluhm B."/>
            <person name="Cannon C."/>
            <person name="Castanera R."/>
            <person name="Culley D."/>
            <person name="Daum C."/>
            <person name="Ezra D."/>
            <person name="Gonzalez J."/>
            <person name="Henrissat B."/>
            <person name="Kuo A."/>
            <person name="Liang C."/>
            <person name="Lipzen A."/>
            <person name="Lutzoni F."/>
            <person name="Magnuson J."/>
            <person name="Mondo S."/>
            <person name="Nolan M."/>
            <person name="Ohm R."/>
            <person name="Pangilinan J."/>
            <person name="Park H.-J."/>
            <person name="Ramirez L."/>
            <person name="Alfaro M."/>
            <person name="Sun H."/>
            <person name="Tritt A."/>
            <person name="Yoshinaga Y."/>
            <person name="Zwiers L.-H."/>
            <person name="Turgeon B."/>
            <person name="Goodwin S."/>
            <person name="Spatafora J."/>
            <person name="Crous P."/>
            <person name="Grigoriev I."/>
        </authorList>
    </citation>
    <scope>NUCLEOTIDE SEQUENCE</scope>
    <source>
        <strain evidence="2">ATCC 36951</strain>
    </source>
</reference>
<proteinExistence type="predicted"/>
<organism evidence="2 3">
    <name type="scientific">Zasmidium cellare ATCC 36951</name>
    <dbReference type="NCBI Taxonomy" id="1080233"/>
    <lineage>
        <taxon>Eukaryota</taxon>
        <taxon>Fungi</taxon>
        <taxon>Dikarya</taxon>
        <taxon>Ascomycota</taxon>
        <taxon>Pezizomycotina</taxon>
        <taxon>Dothideomycetes</taxon>
        <taxon>Dothideomycetidae</taxon>
        <taxon>Mycosphaerellales</taxon>
        <taxon>Mycosphaerellaceae</taxon>
        <taxon>Zasmidium</taxon>
    </lineage>
</organism>
<evidence type="ECO:0000256" key="1">
    <source>
        <dbReference type="SAM" id="MobiDB-lite"/>
    </source>
</evidence>
<dbReference type="RefSeq" id="XP_033670137.1">
    <property type="nucleotide sequence ID" value="XM_033805409.1"/>
</dbReference>
<name>A0A6A6CST7_ZASCE</name>
<dbReference type="Proteomes" id="UP000799537">
    <property type="component" value="Unassembled WGS sequence"/>
</dbReference>
<dbReference type="PANTHER" id="PTHR42085">
    <property type="entry name" value="F-BOX DOMAIN-CONTAINING PROTEIN"/>
    <property type="match status" value="1"/>
</dbReference>
<sequence>MKRRSFRLAVKSIRLAIKSGDPESDATAALASPFKGSPTVDTSTNDKKDEPPFRLLDLPPEVRNRVYSYALVTPLARDLSYFTLPPLSLTSRQIRHETLPILFVESPFRLIIGSNIDHQHLTFFHEEQRSHRSSGIAGIKRTVSSALKTAGEAGLFRDVKLEVYNALYVESVRVWNRRGRQSSGSGTLRARDDDKLQIASLHLHVVEGSLKLAVEEGPDYPSSSRLSHLREHEVNQMAVALDGALENASYISRNFGAQDGFKGFKLSHLRKIAMAFRLG</sequence>
<dbReference type="OrthoDB" id="3632925at2759"/>
<keyword evidence="3" id="KW-1185">Reference proteome</keyword>
<dbReference type="InterPro" id="IPR038883">
    <property type="entry name" value="AN11006-like"/>
</dbReference>